<evidence type="ECO:0008006" key="3">
    <source>
        <dbReference type="Google" id="ProtNLM"/>
    </source>
</evidence>
<evidence type="ECO:0000313" key="1">
    <source>
        <dbReference type="EMBL" id="TQD27032.1"/>
    </source>
</evidence>
<accession>A0A7Z8KS80</accession>
<dbReference type="AlphaFoldDB" id="A0A7Z8KS80"/>
<comment type="caution">
    <text evidence="1">The sequence shown here is derived from an EMBL/GenBank/DDBJ whole genome shotgun (WGS) entry which is preliminary data.</text>
</comment>
<keyword evidence="2" id="KW-1185">Reference proteome</keyword>
<protein>
    <recommendedName>
        <fullName evidence="3">Peptidase propeptide and YPEB domain-containing protein</fullName>
    </recommendedName>
</protein>
<name>A0A7Z8KS80_9EURY</name>
<dbReference type="RefSeq" id="WP_154808957.1">
    <property type="nucleotide sequence ID" value="NZ_VIAQ01000010.1"/>
</dbReference>
<gene>
    <name evidence="1" type="ORF">FKV42_03980</name>
</gene>
<dbReference type="OrthoDB" id="132120at2157"/>
<dbReference type="EMBL" id="VIAQ01000010">
    <property type="protein sequence ID" value="TQD27032.1"/>
    <property type="molecule type" value="Genomic_DNA"/>
</dbReference>
<evidence type="ECO:0000313" key="2">
    <source>
        <dbReference type="Proteomes" id="UP000319335"/>
    </source>
</evidence>
<dbReference type="Proteomes" id="UP000319335">
    <property type="component" value="Unassembled WGS sequence"/>
</dbReference>
<reference evidence="1 2" key="1">
    <citation type="submission" date="2019-06" db="EMBL/GenBank/DDBJ databases">
        <title>Draft genome sequence of Methanolobus vulcani B1d.</title>
        <authorList>
            <person name="Creighbaum A.J."/>
            <person name="Ticak T."/>
            <person name="Hariraju D."/>
            <person name="Arivett B.A."/>
            <person name="Ferguson D.J.Jr."/>
        </authorList>
    </citation>
    <scope>NUCLEOTIDE SEQUENCE [LARGE SCALE GENOMIC DNA]</scope>
    <source>
        <strain evidence="1 2">B1d</strain>
    </source>
</reference>
<sequence>MNRNKVMIVAGILLFLIVAAMLSFSHGTILSRNNISEKMAMEIADQYVQSRLSPDEIKALEFEEIYYYDRSDQGLPKVYKINYKRMIRGIQSLNGVQLRVDADTGDVSTYRKSWSIDEDEIALIDTKPSISSSEAAKIITDYMTNEPTIGKDKADTVKIISSELYWKEDNNETVHLAWGIKFRDSTFAYDDYPAEAWIDAHSGEMLLFAYARD</sequence>
<organism evidence="1 2">
    <name type="scientific">Methanolobus vulcani</name>
    <dbReference type="NCBI Taxonomy" id="38026"/>
    <lineage>
        <taxon>Archaea</taxon>
        <taxon>Methanobacteriati</taxon>
        <taxon>Methanobacteriota</taxon>
        <taxon>Stenosarchaea group</taxon>
        <taxon>Methanomicrobia</taxon>
        <taxon>Methanosarcinales</taxon>
        <taxon>Methanosarcinaceae</taxon>
        <taxon>Methanolobus</taxon>
    </lineage>
</organism>
<proteinExistence type="predicted"/>